<dbReference type="PANTHER" id="PTHR45436:SF5">
    <property type="entry name" value="SENSOR HISTIDINE KINASE TRCS"/>
    <property type="match status" value="1"/>
</dbReference>
<dbReference type="Gene3D" id="3.30.565.10">
    <property type="entry name" value="Histidine kinase-like ATPase, C-terminal domain"/>
    <property type="match status" value="1"/>
</dbReference>
<keyword evidence="10 11" id="KW-0472">Membrane</keyword>
<dbReference type="SUPFAM" id="SSF55874">
    <property type="entry name" value="ATPase domain of HSP90 chaperone/DNA topoisomerase II/histidine kinase"/>
    <property type="match status" value="1"/>
</dbReference>
<organism evidence="14 15">
    <name type="scientific">Actinomadura viridis</name>
    <dbReference type="NCBI Taxonomy" id="58110"/>
    <lineage>
        <taxon>Bacteria</taxon>
        <taxon>Bacillati</taxon>
        <taxon>Actinomycetota</taxon>
        <taxon>Actinomycetes</taxon>
        <taxon>Streptosporangiales</taxon>
        <taxon>Thermomonosporaceae</taxon>
        <taxon>Actinomadura</taxon>
    </lineage>
</organism>
<dbReference type="SMART" id="SM00388">
    <property type="entry name" value="HisKA"/>
    <property type="match status" value="1"/>
</dbReference>
<protein>
    <recommendedName>
        <fullName evidence="3">histidine kinase</fullName>
        <ecNumber evidence="3">2.7.13.3</ecNumber>
    </recommendedName>
</protein>
<evidence type="ECO:0000256" key="4">
    <source>
        <dbReference type="ARBA" id="ARBA00022553"/>
    </source>
</evidence>
<feature type="transmembrane region" description="Helical" evidence="11">
    <location>
        <begin position="137"/>
        <end position="159"/>
    </location>
</feature>
<feature type="domain" description="Histidine kinase" evidence="12">
    <location>
        <begin position="228"/>
        <end position="440"/>
    </location>
</feature>
<comment type="caution">
    <text evidence="14">The sequence shown here is derived from an EMBL/GenBank/DDBJ whole genome shotgun (WGS) entry which is preliminary data.</text>
</comment>
<gene>
    <name evidence="14" type="ORF">IW256_006939</name>
</gene>
<dbReference type="GO" id="GO:0000155">
    <property type="term" value="F:phosphorelay sensor kinase activity"/>
    <property type="evidence" value="ECO:0007669"/>
    <property type="project" value="InterPro"/>
</dbReference>
<dbReference type="Pfam" id="PF00512">
    <property type="entry name" value="HisKA"/>
    <property type="match status" value="1"/>
</dbReference>
<keyword evidence="5" id="KW-0808">Transferase</keyword>
<evidence type="ECO:0000259" key="12">
    <source>
        <dbReference type="PROSITE" id="PS50109"/>
    </source>
</evidence>
<dbReference type="PROSITE" id="PS50109">
    <property type="entry name" value="HIS_KIN"/>
    <property type="match status" value="1"/>
</dbReference>
<evidence type="ECO:0000256" key="10">
    <source>
        <dbReference type="ARBA" id="ARBA00023136"/>
    </source>
</evidence>
<dbReference type="RefSeq" id="WP_197014952.1">
    <property type="nucleotide sequence ID" value="NZ_BAABES010000009.1"/>
</dbReference>
<evidence type="ECO:0000259" key="13">
    <source>
        <dbReference type="PROSITE" id="PS50885"/>
    </source>
</evidence>
<dbReference type="GO" id="GO:0005886">
    <property type="term" value="C:plasma membrane"/>
    <property type="evidence" value="ECO:0007669"/>
    <property type="project" value="UniProtKB-SubCell"/>
</dbReference>
<dbReference type="Gene3D" id="1.10.287.130">
    <property type="match status" value="1"/>
</dbReference>
<dbReference type="SMART" id="SM00387">
    <property type="entry name" value="HATPase_c"/>
    <property type="match status" value="1"/>
</dbReference>
<proteinExistence type="predicted"/>
<dbReference type="EC" id="2.7.13.3" evidence="3"/>
<dbReference type="PRINTS" id="PR00344">
    <property type="entry name" value="BCTRLSENSOR"/>
</dbReference>
<dbReference type="InterPro" id="IPR005467">
    <property type="entry name" value="His_kinase_dom"/>
</dbReference>
<dbReference type="InterPro" id="IPR036097">
    <property type="entry name" value="HisK_dim/P_sf"/>
</dbReference>
<accession>A0A931GRG5</accession>
<evidence type="ECO:0000256" key="1">
    <source>
        <dbReference type="ARBA" id="ARBA00000085"/>
    </source>
</evidence>
<dbReference type="InterPro" id="IPR003594">
    <property type="entry name" value="HATPase_dom"/>
</dbReference>
<feature type="domain" description="HAMP" evidence="13">
    <location>
        <begin position="167"/>
        <end position="220"/>
    </location>
</feature>
<keyword evidence="7 14" id="KW-0418">Kinase</keyword>
<keyword evidence="8 11" id="KW-1133">Transmembrane helix</keyword>
<dbReference type="Proteomes" id="UP000614047">
    <property type="component" value="Unassembled WGS sequence"/>
</dbReference>
<keyword evidence="6 11" id="KW-0812">Transmembrane</keyword>
<evidence type="ECO:0000256" key="5">
    <source>
        <dbReference type="ARBA" id="ARBA00022679"/>
    </source>
</evidence>
<dbReference type="PROSITE" id="PS50885">
    <property type="entry name" value="HAMP"/>
    <property type="match status" value="1"/>
</dbReference>
<dbReference type="InterPro" id="IPR003660">
    <property type="entry name" value="HAMP_dom"/>
</dbReference>
<dbReference type="InterPro" id="IPR004358">
    <property type="entry name" value="Sig_transdc_His_kin-like_C"/>
</dbReference>
<name>A0A931GRG5_9ACTN</name>
<keyword evidence="15" id="KW-1185">Reference proteome</keyword>
<evidence type="ECO:0000313" key="14">
    <source>
        <dbReference type="EMBL" id="MBG6092826.1"/>
    </source>
</evidence>
<evidence type="ECO:0000256" key="9">
    <source>
        <dbReference type="ARBA" id="ARBA00023012"/>
    </source>
</evidence>
<evidence type="ECO:0000256" key="7">
    <source>
        <dbReference type="ARBA" id="ARBA00022777"/>
    </source>
</evidence>
<keyword evidence="4" id="KW-0597">Phosphoprotein</keyword>
<keyword evidence="9" id="KW-0902">Two-component regulatory system</keyword>
<dbReference type="InterPro" id="IPR003661">
    <property type="entry name" value="HisK_dim/P_dom"/>
</dbReference>
<sequence>MTLKAGAVAALVSLGVTALVLAGVRGHAIDSREERTGEAALHVIHLIRQDRLPMLLPGDGGRHLQVLDERGAVVAATPRVRDRPRIAAFLPAGERVYDRRVLCGAAGLDGCLQVTVFRVYRPEGDWIVYAAHPVVPWYVSAALAAFLIMLSLLVSLLAAMRTWRAVNATLAPVDAIRAELAEITATRSGRRVPVPETRDEIRLLAETANATLDRLDAALERQRRFTAEASHDLRSPITAARTQLEEALLHPGDTDWPRVGRSVLDSLERLQAIVTDLLELARLDAGVQPEARGRGAEEVDLAALVSAELERSPRGCKRVVPQLQYGVRVRGDRLRLARLLTNLLDNAERHAAEQITVTVRAEGDIAIMEVADDGEGIPVADRELVFQRFARLKAARDRDEDGTGLGLPIARQIAKSHQGTLTIEDSRKGARFVLRLPRRT</sequence>
<dbReference type="SUPFAM" id="SSF47384">
    <property type="entry name" value="Homodimeric domain of signal transducing histidine kinase"/>
    <property type="match status" value="1"/>
</dbReference>
<dbReference type="CDD" id="cd00082">
    <property type="entry name" value="HisKA"/>
    <property type="match status" value="1"/>
</dbReference>
<dbReference type="CDD" id="cd00075">
    <property type="entry name" value="HATPase"/>
    <property type="match status" value="1"/>
</dbReference>
<evidence type="ECO:0000256" key="11">
    <source>
        <dbReference type="SAM" id="Phobius"/>
    </source>
</evidence>
<evidence type="ECO:0000256" key="3">
    <source>
        <dbReference type="ARBA" id="ARBA00012438"/>
    </source>
</evidence>
<dbReference type="InterPro" id="IPR050428">
    <property type="entry name" value="TCS_sensor_his_kinase"/>
</dbReference>
<dbReference type="InterPro" id="IPR036890">
    <property type="entry name" value="HATPase_C_sf"/>
</dbReference>
<evidence type="ECO:0000256" key="6">
    <source>
        <dbReference type="ARBA" id="ARBA00022692"/>
    </source>
</evidence>
<dbReference type="AlphaFoldDB" id="A0A931GRG5"/>
<dbReference type="Pfam" id="PF02518">
    <property type="entry name" value="HATPase_c"/>
    <property type="match status" value="1"/>
</dbReference>
<comment type="catalytic activity">
    <reaction evidence="1">
        <text>ATP + protein L-histidine = ADP + protein N-phospho-L-histidine.</text>
        <dbReference type="EC" id="2.7.13.3"/>
    </reaction>
</comment>
<comment type="subcellular location">
    <subcellularLocation>
        <location evidence="2">Cell membrane</location>
    </subcellularLocation>
</comment>
<evidence type="ECO:0000256" key="2">
    <source>
        <dbReference type="ARBA" id="ARBA00004236"/>
    </source>
</evidence>
<dbReference type="EMBL" id="JADOUA010000001">
    <property type="protein sequence ID" value="MBG6092826.1"/>
    <property type="molecule type" value="Genomic_DNA"/>
</dbReference>
<evidence type="ECO:0000256" key="8">
    <source>
        <dbReference type="ARBA" id="ARBA00022989"/>
    </source>
</evidence>
<dbReference type="PANTHER" id="PTHR45436">
    <property type="entry name" value="SENSOR HISTIDINE KINASE YKOH"/>
    <property type="match status" value="1"/>
</dbReference>
<evidence type="ECO:0000313" key="15">
    <source>
        <dbReference type="Proteomes" id="UP000614047"/>
    </source>
</evidence>
<reference evidence="14" key="1">
    <citation type="submission" date="2020-11" db="EMBL/GenBank/DDBJ databases">
        <title>Sequencing the genomes of 1000 actinobacteria strains.</title>
        <authorList>
            <person name="Klenk H.-P."/>
        </authorList>
    </citation>
    <scope>NUCLEOTIDE SEQUENCE</scope>
    <source>
        <strain evidence="14">DSM 43175</strain>
    </source>
</reference>